<feature type="region of interest" description="Disordered" evidence="9">
    <location>
        <begin position="181"/>
        <end position="207"/>
    </location>
</feature>
<dbReference type="EMBL" id="CADIKM010000013">
    <property type="protein sequence ID" value="CAB3790987.1"/>
    <property type="molecule type" value="Genomic_DNA"/>
</dbReference>
<feature type="binding site" evidence="7">
    <location>
        <position position="179"/>
    </location>
    <ligand>
        <name>Zn(2+)</name>
        <dbReference type="ChEBI" id="CHEBI:29105"/>
    </ligand>
</feature>
<dbReference type="GO" id="GO:0000976">
    <property type="term" value="F:transcription cis-regulatory region binding"/>
    <property type="evidence" value="ECO:0007669"/>
    <property type="project" value="TreeGrafter"/>
</dbReference>
<evidence type="ECO:0000256" key="7">
    <source>
        <dbReference type="PIRSR" id="PIRSR602481-1"/>
    </source>
</evidence>
<keyword evidence="2" id="KW-0678">Repressor</keyword>
<dbReference type="GO" id="GO:1900376">
    <property type="term" value="P:regulation of secondary metabolite biosynthetic process"/>
    <property type="evidence" value="ECO:0007669"/>
    <property type="project" value="TreeGrafter"/>
</dbReference>
<dbReference type="GO" id="GO:0003700">
    <property type="term" value="F:DNA-binding transcription factor activity"/>
    <property type="evidence" value="ECO:0007669"/>
    <property type="project" value="InterPro"/>
</dbReference>
<dbReference type="GO" id="GO:0045892">
    <property type="term" value="P:negative regulation of DNA-templated transcription"/>
    <property type="evidence" value="ECO:0007669"/>
    <property type="project" value="TreeGrafter"/>
</dbReference>
<feature type="binding site" evidence="7">
    <location>
        <position position="139"/>
    </location>
    <ligand>
        <name>Zn(2+)</name>
        <dbReference type="ChEBI" id="CHEBI:29105"/>
    </ligand>
</feature>
<evidence type="ECO:0000256" key="8">
    <source>
        <dbReference type="PIRSR" id="PIRSR602481-2"/>
    </source>
</evidence>
<evidence type="ECO:0000313" key="10">
    <source>
        <dbReference type="EMBL" id="CAB3790987.1"/>
    </source>
</evidence>
<comment type="cofactor">
    <cofactor evidence="7">
        <name>Zn(2+)</name>
        <dbReference type="ChEBI" id="CHEBI:29105"/>
    </cofactor>
    <text evidence="7">Binds 1 zinc ion per subunit.</text>
</comment>
<feature type="binding site" evidence="8">
    <location>
        <position position="130"/>
    </location>
    <ligand>
        <name>Fe cation</name>
        <dbReference type="ChEBI" id="CHEBI:24875"/>
    </ligand>
</feature>
<dbReference type="GO" id="GO:0008270">
    <property type="term" value="F:zinc ion binding"/>
    <property type="evidence" value="ECO:0007669"/>
    <property type="project" value="TreeGrafter"/>
</dbReference>
<evidence type="ECO:0000256" key="4">
    <source>
        <dbReference type="ARBA" id="ARBA00023015"/>
    </source>
</evidence>
<dbReference type="InterPro" id="IPR043135">
    <property type="entry name" value="Fur_C"/>
</dbReference>
<reference evidence="10 11" key="1">
    <citation type="submission" date="2020-04" db="EMBL/GenBank/DDBJ databases">
        <authorList>
            <person name="De Canck E."/>
        </authorList>
    </citation>
    <scope>NUCLEOTIDE SEQUENCE [LARGE SCALE GENOMIC DNA]</scope>
    <source>
        <strain evidence="10 11">LMG 28138</strain>
    </source>
</reference>
<dbReference type="PANTHER" id="PTHR33202:SF6">
    <property type="entry name" value="ZINC UPTAKE REGULATION PROTEIN"/>
    <property type="match status" value="1"/>
</dbReference>
<keyword evidence="7" id="KW-0479">Metal-binding</keyword>
<evidence type="ECO:0000256" key="9">
    <source>
        <dbReference type="SAM" id="MobiDB-lite"/>
    </source>
</evidence>
<feature type="compositionally biased region" description="Basic and acidic residues" evidence="9">
    <location>
        <begin position="196"/>
        <end position="207"/>
    </location>
</feature>
<evidence type="ECO:0000313" key="11">
    <source>
        <dbReference type="Proteomes" id="UP000494115"/>
    </source>
</evidence>
<keyword evidence="6" id="KW-0804">Transcription</keyword>
<keyword evidence="5" id="KW-0238">DNA-binding</keyword>
<comment type="similarity">
    <text evidence="1">Belongs to the Fur family.</text>
</comment>
<feature type="compositionally biased region" description="Basic and acidic residues" evidence="9">
    <location>
        <begin position="9"/>
        <end position="20"/>
    </location>
</feature>
<accession>A0A6S7BH39</accession>
<gene>
    <name evidence="10" type="ORF">LMG28138_03080</name>
</gene>
<proteinExistence type="inferred from homology"/>
<evidence type="ECO:0000256" key="6">
    <source>
        <dbReference type="ARBA" id="ARBA00023163"/>
    </source>
</evidence>
<keyword evidence="4" id="KW-0805">Transcription regulation</keyword>
<sequence length="207" mass="22630">MPSPPHAPDYAHEHGHDHSHGPASGVLADHEQGPPTPEEIERSLDVADEYCQARGERLTPIRRKVLGLLLATGRATKAYALLDQMRDMHSGSAPPTVYRALDFLLSANLIHRIETINAFAVCHDLTHCQHGILIVCQECGKLEELHEPRLRKTLMAQVKQSGYRLSGEEIELKGLCPECQARQDAKPSSSGTGGKDAARDPKQPATA</sequence>
<dbReference type="Pfam" id="PF01475">
    <property type="entry name" value="FUR"/>
    <property type="match status" value="1"/>
</dbReference>
<dbReference type="AlphaFoldDB" id="A0A6S7BH39"/>
<dbReference type="GO" id="GO:0005829">
    <property type="term" value="C:cytosol"/>
    <property type="evidence" value="ECO:0007669"/>
    <property type="project" value="TreeGrafter"/>
</dbReference>
<dbReference type="InterPro" id="IPR036390">
    <property type="entry name" value="WH_DNA-bd_sf"/>
</dbReference>
<keyword evidence="3 7" id="KW-0862">Zinc</keyword>
<dbReference type="Gene3D" id="3.30.1490.190">
    <property type="match status" value="1"/>
</dbReference>
<dbReference type="RefSeq" id="WP_175105612.1">
    <property type="nucleotide sequence ID" value="NZ_CADIKM010000013.1"/>
</dbReference>
<protein>
    <submittedName>
        <fullName evidence="10">Uncharacterized protein</fullName>
    </submittedName>
</protein>
<keyword evidence="8" id="KW-0408">Iron</keyword>
<evidence type="ECO:0000256" key="5">
    <source>
        <dbReference type="ARBA" id="ARBA00023125"/>
    </source>
</evidence>
<feature type="binding site" evidence="7">
    <location>
        <position position="176"/>
    </location>
    <ligand>
        <name>Zn(2+)</name>
        <dbReference type="ChEBI" id="CHEBI:29105"/>
    </ligand>
</feature>
<dbReference type="InterPro" id="IPR036388">
    <property type="entry name" value="WH-like_DNA-bd_sf"/>
</dbReference>
<keyword evidence="11" id="KW-1185">Reference proteome</keyword>
<evidence type="ECO:0000256" key="2">
    <source>
        <dbReference type="ARBA" id="ARBA00022491"/>
    </source>
</evidence>
<dbReference type="PANTHER" id="PTHR33202">
    <property type="entry name" value="ZINC UPTAKE REGULATION PROTEIN"/>
    <property type="match status" value="1"/>
</dbReference>
<comment type="cofactor">
    <cofactor evidence="8">
        <name>Mn(2+)</name>
        <dbReference type="ChEBI" id="CHEBI:29035"/>
    </cofactor>
    <cofactor evidence="8">
        <name>Fe(2+)</name>
        <dbReference type="ChEBI" id="CHEBI:29033"/>
    </cofactor>
    <text evidence="8">Binds 1 Mn(2+) or Fe(2+) ion per subunit.</text>
</comment>
<dbReference type="Proteomes" id="UP000494115">
    <property type="component" value="Unassembled WGS sequence"/>
</dbReference>
<feature type="region of interest" description="Disordered" evidence="9">
    <location>
        <begin position="1"/>
        <end position="38"/>
    </location>
</feature>
<name>A0A6S7BH39_9BURK</name>
<feature type="binding site" evidence="7">
    <location>
        <position position="136"/>
    </location>
    <ligand>
        <name>Zn(2+)</name>
        <dbReference type="ChEBI" id="CHEBI:29105"/>
    </ligand>
</feature>
<organism evidence="10 11">
    <name type="scientific">Pararobbsia alpina</name>
    <dbReference type="NCBI Taxonomy" id="621374"/>
    <lineage>
        <taxon>Bacteria</taxon>
        <taxon>Pseudomonadati</taxon>
        <taxon>Pseudomonadota</taxon>
        <taxon>Betaproteobacteria</taxon>
        <taxon>Burkholderiales</taxon>
        <taxon>Burkholderiaceae</taxon>
        <taxon>Pararobbsia</taxon>
    </lineage>
</organism>
<dbReference type="SUPFAM" id="SSF46785">
    <property type="entry name" value="Winged helix' DNA-binding domain"/>
    <property type="match status" value="1"/>
</dbReference>
<evidence type="ECO:0000256" key="1">
    <source>
        <dbReference type="ARBA" id="ARBA00007957"/>
    </source>
</evidence>
<dbReference type="Gene3D" id="1.10.10.10">
    <property type="entry name" value="Winged helix-like DNA-binding domain superfamily/Winged helix DNA-binding domain"/>
    <property type="match status" value="1"/>
</dbReference>
<dbReference type="InterPro" id="IPR002481">
    <property type="entry name" value="FUR"/>
</dbReference>
<evidence type="ECO:0000256" key="3">
    <source>
        <dbReference type="ARBA" id="ARBA00022833"/>
    </source>
</evidence>